<dbReference type="RefSeq" id="WP_009849556.1">
    <property type="nucleotide sequence ID" value="NZ_DS022294.1"/>
</dbReference>
<evidence type="ECO:0000313" key="2">
    <source>
        <dbReference type="EMBL" id="EAU53793.1"/>
    </source>
</evidence>
<reference evidence="2 3" key="1">
    <citation type="submission" date="2006-09" db="EMBL/GenBank/DDBJ databases">
        <authorList>
            <person name="Emerson D."/>
            <person name="Ferriera S."/>
            <person name="Johnson J."/>
            <person name="Kravitz S."/>
            <person name="Halpern A."/>
            <person name="Remington K."/>
            <person name="Beeson K."/>
            <person name="Tran B."/>
            <person name="Rogers Y.-H."/>
            <person name="Friedman R."/>
            <person name="Venter J.C."/>
        </authorList>
    </citation>
    <scope>NUCLEOTIDE SEQUENCE [LARGE SCALE GENOMIC DNA]</scope>
    <source>
        <strain evidence="2 3">PV-1</strain>
    </source>
</reference>
<keyword evidence="1" id="KW-0472">Membrane</keyword>
<dbReference type="GO" id="GO:0004386">
    <property type="term" value="F:helicase activity"/>
    <property type="evidence" value="ECO:0007669"/>
    <property type="project" value="UniProtKB-KW"/>
</dbReference>
<feature type="transmembrane region" description="Helical" evidence="1">
    <location>
        <begin position="7"/>
        <end position="25"/>
    </location>
</feature>
<dbReference type="AlphaFoldDB" id="Q0EWW4"/>
<keyword evidence="3" id="KW-1185">Reference proteome</keyword>
<gene>
    <name evidence="2" type="ORF">SPV1_10184</name>
</gene>
<dbReference type="GO" id="GO:0016787">
    <property type="term" value="F:hydrolase activity"/>
    <property type="evidence" value="ECO:0007669"/>
    <property type="project" value="UniProtKB-KW"/>
</dbReference>
<keyword evidence="2" id="KW-0067">ATP-binding</keyword>
<keyword evidence="2" id="KW-0378">Hydrolase</keyword>
<keyword evidence="1" id="KW-1133">Transmembrane helix</keyword>
<dbReference type="Proteomes" id="UP000005297">
    <property type="component" value="Unassembled WGS sequence"/>
</dbReference>
<dbReference type="EC" id="3.6.1.-" evidence="2"/>
<proteinExistence type="predicted"/>
<protein>
    <submittedName>
        <fullName evidence="2">ATP-dependent RNA helicase</fullName>
        <ecNumber evidence="2">3.6.1.-</ecNumber>
    </submittedName>
</protein>
<sequence length="31" mass="3588">MSDIWNTRIKIIIGSLLILCLMILMDNFGSY</sequence>
<organism evidence="2 3">
    <name type="scientific">Mariprofundus ferrooxydans PV-1</name>
    <dbReference type="NCBI Taxonomy" id="314345"/>
    <lineage>
        <taxon>Bacteria</taxon>
        <taxon>Pseudomonadati</taxon>
        <taxon>Pseudomonadota</taxon>
        <taxon>Candidatius Mariprofundia</taxon>
        <taxon>Mariprofundales</taxon>
        <taxon>Mariprofundaceae</taxon>
        <taxon>Mariprofundus</taxon>
    </lineage>
</organism>
<keyword evidence="2" id="KW-0347">Helicase</keyword>
<evidence type="ECO:0000313" key="3">
    <source>
        <dbReference type="Proteomes" id="UP000005297"/>
    </source>
</evidence>
<keyword evidence="2" id="KW-0547">Nucleotide-binding</keyword>
<comment type="caution">
    <text evidence="2">The sequence shown here is derived from an EMBL/GenBank/DDBJ whole genome shotgun (WGS) entry which is preliminary data.</text>
</comment>
<dbReference type="STRING" id="314344.AL013_07335"/>
<dbReference type="HOGENOM" id="CLU_3397333_0_0_0"/>
<accession>Q0EWW4</accession>
<dbReference type="EMBL" id="AATS01000017">
    <property type="protein sequence ID" value="EAU53793.1"/>
    <property type="molecule type" value="Genomic_DNA"/>
</dbReference>
<dbReference type="InParanoid" id="Q0EWW4"/>
<name>Q0EWW4_9PROT</name>
<keyword evidence="1" id="KW-0812">Transmembrane</keyword>
<evidence type="ECO:0000256" key="1">
    <source>
        <dbReference type="SAM" id="Phobius"/>
    </source>
</evidence>